<dbReference type="Gene3D" id="3.30.420.10">
    <property type="entry name" value="Ribonuclease H-like superfamily/Ribonuclease H"/>
    <property type="match status" value="1"/>
</dbReference>
<protein>
    <recommendedName>
        <fullName evidence="3">DNA-directed DNA polymerase</fullName>
    </recommendedName>
</protein>
<dbReference type="InterPro" id="IPR044925">
    <property type="entry name" value="His-Me_finger_sf"/>
</dbReference>
<name>A0A5N4AFB3_PHOPY</name>
<accession>A0A5N4AFB3</accession>
<dbReference type="PANTHER" id="PTHR31511">
    <property type="entry name" value="PROTEIN CBG23764"/>
    <property type="match status" value="1"/>
</dbReference>
<dbReference type="Proteomes" id="UP000327044">
    <property type="component" value="Unassembled WGS sequence"/>
</dbReference>
<dbReference type="GO" id="GO:0042575">
    <property type="term" value="C:DNA polymerase complex"/>
    <property type="evidence" value="ECO:0007669"/>
    <property type="project" value="UniProtKB-ARBA"/>
</dbReference>
<dbReference type="PANTHER" id="PTHR31511:SF12">
    <property type="entry name" value="RHO TERMINATION FACTOR N-TERMINAL DOMAIN-CONTAINING PROTEIN"/>
    <property type="match status" value="1"/>
</dbReference>
<dbReference type="InterPro" id="IPR036397">
    <property type="entry name" value="RNaseH_sf"/>
</dbReference>
<evidence type="ECO:0000313" key="2">
    <source>
        <dbReference type="Proteomes" id="UP000327044"/>
    </source>
</evidence>
<proteinExistence type="predicted"/>
<reference evidence="1 2" key="1">
    <citation type="journal article" date="2018" name="Elife">
        <title>Firefly genomes illuminate parallel origins of bioluminescence in beetles.</title>
        <authorList>
            <person name="Fallon T.R."/>
            <person name="Lower S.E."/>
            <person name="Chang C.H."/>
            <person name="Bessho-Uehara M."/>
            <person name="Martin G.J."/>
            <person name="Bewick A.J."/>
            <person name="Behringer M."/>
            <person name="Debat H.J."/>
            <person name="Wong I."/>
            <person name="Day J.C."/>
            <person name="Suvorov A."/>
            <person name="Silva C.J."/>
            <person name="Stanger-Hall K.F."/>
            <person name="Hall D.W."/>
            <person name="Schmitz R.J."/>
            <person name="Nelson D.R."/>
            <person name="Lewis S.M."/>
            <person name="Shigenobu S."/>
            <person name="Bybee S.M."/>
            <person name="Larracuente A.M."/>
            <person name="Oba Y."/>
            <person name="Weng J.K."/>
        </authorList>
    </citation>
    <scope>NUCLEOTIDE SEQUENCE [LARGE SCALE GENOMIC DNA]</scope>
    <source>
        <strain evidence="1">1611_PpyrPB1</strain>
        <tissue evidence="1">Whole body</tissue>
    </source>
</reference>
<dbReference type="AlphaFoldDB" id="A0A5N4AFB3"/>
<dbReference type="InterPro" id="IPR012337">
    <property type="entry name" value="RNaseH-like_sf"/>
</dbReference>
<dbReference type="EMBL" id="VVIM01000007">
    <property type="protein sequence ID" value="KAB0796004.1"/>
    <property type="molecule type" value="Genomic_DNA"/>
</dbReference>
<dbReference type="InterPro" id="IPR043502">
    <property type="entry name" value="DNA/RNA_pol_sf"/>
</dbReference>
<dbReference type="Gene3D" id="3.30.60.60">
    <property type="entry name" value="N-acetyl transferase-like"/>
    <property type="match status" value="1"/>
</dbReference>
<dbReference type="SUPFAM" id="SSF56672">
    <property type="entry name" value="DNA/RNA polymerases"/>
    <property type="match status" value="1"/>
</dbReference>
<keyword evidence="2" id="KW-1185">Reference proteome</keyword>
<evidence type="ECO:0008006" key="3">
    <source>
        <dbReference type="Google" id="ProtNLM"/>
    </source>
</evidence>
<dbReference type="SUPFAM" id="SSF54060">
    <property type="entry name" value="His-Me finger endonucleases"/>
    <property type="match status" value="1"/>
</dbReference>
<dbReference type="GO" id="GO:0003676">
    <property type="term" value="F:nucleic acid binding"/>
    <property type="evidence" value="ECO:0007669"/>
    <property type="project" value="InterPro"/>
</dbReference>
<gene>
    <name evidence="1" type="ORF">PPYR_10065</name>
</gene>
<evidence type="ECO:0000313" key="1">
    <source>
        <dbReference type="EMBL" id="KAB0796004.1"/>
    </source>
</evidence>
<comment type="caution">
    <text evidence="1">The sequence shown here is derived from an EMBL/GenBank/DDBJ whole genome shotgun (WGS) entry which is preliminary data.</text>
</comment>
<sequence length="1031" mass="119346">MDLNKSLQRINAIGNAVERTVIKVRDMEVGKIYEIEKIKAISTQYGRGIVCEIAGNASIFLPQRMVKEMEENVIDQLNNLRMGVVLNGKMANTIDNVNSTLEVIEHFYKNYNLGDVSKIPKITNIIDANLRQIKSSLAGSISVGDKRHLAAMAGKMERYKVLIGQLGKSIAGSSLARRPLVEWRDLATAFKTRVSTGILVNLGHKTLGPFFHDSCKLFISKIRGIFPRYNSPLKTNFEFCAEFVKPAINKNNEVLACREFSFLTKNFNILSGDLNEASLKQLFNSNVVDYLMDRLMQFEEQDSGWALSKIISLTVNVNSVTLLHASSFIELPKEIKAKKAVINVKNNDEACFGWALSSALFPPARDSDRVSSYPYYAQILNFDGISFPMSLDQLPKFLKQNPNLSINIYGLTRKTQSDYVTVPIYLNTEKKANHVNLLMIQQNYEIEKDIENNDTAHNSEEPDEAVRFHFCWIKDLSRLVRSQLTKNRGKLYICDRCLHYFNSIDKLRVHELDCKLVNKCKINMPKPGSHVYFKNHEFKQTAPFIVYCDLECLVKDFQDDETQNTVKYKQHDVCSIAYYLHCTFDNSLSRFRLQRGEQCINWFTRELEEISNNLQEYFINPVQMEPLSDLQMLGYNASTHCHICEEPFLETHVKVRDHCHFTGRFRGSAHQSCNLRYKVPHMIPVFFHNFSGYDSHFIIKDIAQAIPGKVTLLPKNKERYISFTKKMENADVEFRFVDSYRFMSESLDNLASYLKFDDFKILRSTLSHLNDEQLKLLTKKGVYPYEYMCSWDKFMEKDLPEKTKFYSKLKQSHISDQEYSHARNVWRKFDIQNLGQYSDLYLMSDVLLLADVFTNFREKCITTHKLDPAFFFTAPGYTWQCMLNYTKVKLELLTDVDMMLFVEKGIRGGITQCCTKYSKANHKYLDEKNFDPSKPSTHIMYMDMVNLYGWAQSQCLPLNNFKWLSESKLKSLTPETILNISDNAAEGLILEVDLSYPQHLHDRHKSIPFCTHCEKTAGYCFIMFHRICYVS</sequence>
<dbReference type="InParanoid" id="A0A5N4AFB3"/>
<dbReference type="GO" id="GO:0071897">
    <property type="term" value="P:DNA biosynthetic process"/>
    <property type="evidence" value="ECO:0007669"/>
    <property type="project" value="UniProtKB-ARBA"/>
</dbReference>
<organism evidence="1 2">
    <name type="scientific">Photinus pyralis</name>
    <name type="common">Common eastern firefly</name>
    <name type="synonym">Lampyris pyralis</name>
    <dbReference type="NCBI Taxonomy" id="7054"/>
    <lineage>
        <taxon>Eukaryota</taxon>
        <taxon>Metazoa</taxon>
        <taxon>Ecdysozoa</taxon>
        <taxon>Arthropoda</taxon>
        <taxon>Hexapoda</taxon>
        <taxon>Insecta</taxon>
        <taxon>Pterygota</taxon>
        <taxon>Neoptera</taxon>
        <taxon>Endopterygota</taxon>
        <taxon>Coleoptera</taxon>
        <taxon>Polyphaga</taxon>
        <taxon>Elateriformia</taxon>
        <taxon>Elateroidea</taxon>
        <taxon>Lampyridae</taxon>
        <taxon>Lampyrinae</taxon>
        <taxon>Photinus</taxon>
    </lineage>
</organism>
<dbReference type="SUPFAM" id="SSF53098">
    <property type="entry name" value="Ribonuclease H-like"/>
    <property type="match status" value="1"/>
</dbReference>